<reference evidence="6" key="1">
    <citation type="journal article" date="2019" name="Int. J. Syst. Evol. Microbiol.">
        <title>The Global Catalogue of Microorganisms (GCM) 10K type strain sequencing project: providing services to taxonomists for standard genome sequencing and annotation.</title>
        <authorList>
            <consortium name="The Broad Institute Genomics Platform"/>
            <consortium name="The Broad Institute Genome Sequencing Center for Infectious Disease"/>
            <person name="Wu L."/>
            <person name="Ma J."/>
        </authorList>
    </citation>
    <scope>NUCLEOTIDE SEQUENCE [LARGE SCALE GENOMIC DNA]</scope>
    <source>
        <strain evidence="6">JCM 9458</strain>
    </source>
</reference>
<comment type="caution">
    <text evidence="5">The sequence shown here is derived from an EMBL/GenBank/DDBJ whole genome shotgun (WGS) entry which is preliminary data.</text>
</comment>
<organism evidence="5 6">
    <name type="scientific">Cryptosporangium minutisporangium</name>
    <dbReference type="NCBI Taxonomy" id="113569"/>
    <lineage>
        <taxon>Bacteria</taxon>
        <taxon>Bacillati</taxon>
        <taxon>Actinomycetota</taxon>
        <taxon>Actinomycetes</taxon>
        <taxon>Cryptosporangiales</taxon>
        <taxon>Cryptosporangiaceae</taxon>
        <taxon>Cryptosporangium</taxon>
    </lineage>
</organism>
<keyword evidence="3" id="KW-1133">Transmembrane helix</keyword>
<evidence type="ECO:0000259" key="4">
    <source>
        <dbReference type="Pfam" id="PF13490"/>
    </source>
</evidence>
<keyword evidence="3" id="KW-0812">Transmembrane</keyword>
<feature type="transmembrane region" description="Helical" evidence="3">
    <location>
        <begin position="84"/>
        <end position="105"/>
    </location>
</feature>
<evidence type="ECO:0000256" key="1">
    <source>
        <dbReference type="ARBA" id="ARBA00023015"/>
    </source>
</evidence>
<evidence type="ECO:0000313" key="6">
    <source>
        <dbReference type="Proteomes" id="UP001501676"/>
    </source>
</evidence>
<dbReference type="Gene3D" id="1.10.10.1320">
    <property type="entry name" value="Anti-sigma factor, zinc-finger domain"/>
    <property type="match status" value="1"/>
</dbReference>
<feature type="transmembrane region" description="Helical" evidence="3">
    <location>
        <begin position="237"/>
        <end position="253"/>
    </location>
</feature>
<dbReference type="Proteomes" id="UP001501676">
    <property type="component" value="Unassembled WGS sequence"/>
</dbReference>
<keyword evidence="3" id="KW-0472">Membrane</keyword>
<keyword evidence="2" id="KW-0804">Transcription</keyword>
<accession>A0ABP6SSS4</accession>
<dbReference type="InterPro" id="IPR041916">
    <property type="entry name" value="Anti_sigma_zinc_sf"/>
</dbReference>
<sequence length="264" mass="27497">MTTHPNSALIARYATGGDALDEATVWALEAHLESCPGCREALGGAVGADTRTLLDRIAGEIADGITSGPVPVRRRRVFVRRTGVTARVLPWLATAAALMLAAVALERAFTSLPSLVLLLAPVTPLLPVAAAWSRRSDPAWELLAASPRAGLGLLLRRTLTVLAAVLPVLAVAGWWTGHAPALWLLPCVAFTAGSLALGGVTGVDRAALALAGLWSVAVVAPSLIAARLPAVLETDSWPVWTVLTAALLLVVGVRSDGYRRLGRN</sequence>
<evidence type="ECO:0000256" key="2">
    <source>
        <dbReference type="ARBA" id="ARBA00023163"/>
    </source>
</evidence>
<dbReference type="EMBL" id="BAAAYN010000006">
    <property type="protein sequence ID" value="GAA3384008.1"/>
    <property type="molecule type" value="Genomic_DNA"/>
</dbReference>
<feature type="transmembrane region" description="Helical" evidence="3">
    <location>
        <begin position="154"/>
        <end position="175"/>
    </location>
</feature>
<keyword evidence="6" id="KW-1185">Reference proteome</keyword>
<feature type="transmembrane region" description="Helical" evidence="3">
    <location>
        <begin position="181"/>
        <end position="200"/>
    </location>
</feature>
<proteinExistence type="predicted"/>
<dbReference type="Pfam" id="PF13490">
    <property type="entry name" value="zf-HC2"/>
    <property type="match status" value="1"/>
</dbReference>
<evidence type="ECO:0000313" key="5">
    <source>
        <dbReference type="EMBL" id="GAA3384008.1"/>
    </source>
</evidence>
<feature type="transmembrane region" description="Helical" evidence="3">
    <location>
        <begin position="111"/>
        <end position="133"/>
    </location>
</feature>
<protein>
    <submittedName>
        <fullName evidence="5">Zf-HC2 domain-containing protein</fullName>
    </submittedName>
</protein>
<name>A0ABP6SSS4_9ACTN</name>
<keyword evidence="1" id="KW-0805">Transcription regulation</keyword>
<dbReference type="RefSeq" id="WP_345726962.1">
    <property type="nucleotide sequence ID" value="NZ_BAAAYN010000006.1"/>
</dbReference>
<gene>
    <name evidence="5" type="ORF">GCM10020369_12090</name>
</gene>
<feature type="transmembrane region" description="Helical" evidence="3">
    <location>
        <begin position="207"/>
        <end position="225"/>
    </location>
</feature>
<dbReference type="InterPro" id="IPR027383">
    <property type="entry name" value="Znf_put"/>
</dbReference>
<feature type="domain" description="Putative zinc-finger" evidence="4">
    <location>
        <begin position="19"/>
        <end position="39"/>
    </location>
</feature>
<evidence type="ECO:0000256" key="3">
    <source>
        <dbReference type="SAM" id="Phobius"/>
    </source>
</evidence>